<evidence type="ECO:0000256" key="5">
    <source>
        <dbReference type="ARBA" id="ARBA00022840"/>
    </source>
</evidence>
<dbReference type="EMBL" id="MN740143">
    <property type="protein sequence ID" value="QHT89572.1"/>
    <property type="molecule type" value="Genomic_DNA"/>
</dbReference>
<proteinExistence type="predicted"/>
<dbReference type="GO" id="GO:0005524">
    <property type="term" value="F:ATP binding"/>
    <property type="evidence" value="ECO:0007669"/>
    <property type="project" value="UniProtKB-KW"/>
</dbReference>
<reference evidence="7" key="1">
    <citation type="journal article" date="2020" name="Nature">
        <title>Giant virus diversity and host interactions through global metagenomics.</title>
        <authorList>
            <person name="Schulz F."/>
            <person name="Roux S."/>
            <person name="Paez-Espino D."/>
            <person name="Jungbluth S."/>
            <person name="Walsh D.A."/>
            <person name="Denef V.J."/>
            <person name="McMahon K.D."/>
            <person name="Konstantinidis K.T."/>
            <person name="Eloe-Fadrosh E.A."/>
            <person name="Kyrpides N.C."/>
            <person name="Woyke T."/>
        </authorList>
    </citation>
    <scope>NUCLEOTIDE SEQUENCE</scope>
    <source>
        <strain evidence="7">GVMAG-M-3300023184-60</strain>
    </source>
</reference>
<accession>A0A6C0I9U7</accession>
<protein>
    <recommendedName>
        <fullName evidence="6">Glutamine amidotransferase domain-containing protein</fullName>
    </recommendedName>
</protein>
<keyword evidence="3" id="KW-0332">GMP biosynthesis</keyword>
<dbReference type="InterPro" id="IPR029062">
    <property type="entry name" value="Class_I_gatase-like"/>
</dbReference>
<evidence type="ECO:0000256" key="4">
    <source>
        <dbReference type="ARBA" id="ARBA00022755"/>
    </source>
</evidence>
<dbReference type="AlphaFoldDB" id="A0A6C0I9U7"/>
<keyword evidence="4" id="KW-0658">Purine biosynthesis</keyword>
<dbReference type="GO" id="GO:0003921">
    <property type="term" value="F:GMP synthase activity"/>
    <property type="evidence" value="ECO:0007669"/>
    <property type="project" value="TreeGrafter"/>
</dbReference>
<name>A0A6C0I9U7_9ZZZZ</name>
<dbReference type="PANTHER" id="PTHR11922:SF2">
    <property type="entry name" value="GMP SYNTHASE [GLUTAMINE-HYDROLYZING]"/>
    <property type="match status" value="1"/>
</dbReference>
<keyword evidence="5" id="KW-0067">ATP-binding</keyword>
<organism evidence="7">
    <name type="scientific">viral metagenome</name>
    <dbReference type="NCBI Taxonomy" id="1070528"/>
    <lineage>
        <taxon>unclassified sequences</taxon>
        <taxon>metagenomes</taxon>
        <taxon>organismal metagenomes</taxon>
    </lineage>
</organism>
<sequence>MYKDQNIYRSLKIKKKFLYGLEGNKVIFKKWDDADGIQYILKSKKVRGIIITGSDYFIGEGVHSVIDESIIKSKIPILAICYGFQYLISKYGNLSFIKSCKSGYMKYYNSFNITHPFYIPKNKYFFSHTDYIVKVPKNYKVIKRIGEKIIVAYNYKKNILCTQFHPEKYKKSSKIFFNTWIDKCLL</sequence>
<feature type="domain" description="Glutamine amidotransferase" evidence="6">
    <location>
        <begin position="25"/>
        <end position="179"/>
    </location>
</feature>
<evidence type="ECO:0000313" key="7">
    <source>
        <dbReference type="EMBL" id="QHT89572.1"/>
    </source>
</evidence>
<dbReference type="PROSITE" id="PS51273">
    <property type="entry name" value="GATASE_TYPE_1"/>
    <property type="match status" value="1"/>
</dbReference>
<dbReference type="GO" id="GO:0005829">
    <property type="term" value="C:cytosol"/>
    <property type="evidence" value="ECO:0007669"/>
    <property type="project" value="TreeGrafter"/>
</dbReference>
<dbReference type="Pfam" id="PF00117">
    <property type="entry name" value="GATase"/>
    <property type="match status" value="1"/>
</dbReference>
<evidence type="ECO:0000256" key="1">
    <source>
        <dbReference type="ARBA" id="ARBA00022598"/>
    </source>
</evidence>
<dbReference type="PANTHER" id="PTHR11922">
    <property type="entry name" value="GMP SYNTHASE-RELATED"/>
    <property type="match status" value="1"/>
</dbReference>
<evidence type="ECO:0000256" key="3">
    <source>
        <dbReference type="ARBA" id="ARBA00022749"/>
    </source>
</evidence>
<dbReference type="Gene3D" id="3.40.50.880">
    <property type="match status" value="1"/>
</dbReference>
<keyword evidence="1" id="KW-0436">Ligase</keyword>
<evidence type="ECO:0000259" key="6">
    <source>
        <dbReference type="Pfam" id="PF00117"/>
    </source>
</evidence>
<evidence type="ECO:0000256" key="2">
    <source>
        <dbReference type="ARBA" id="ARBA00022741"/>
    </source>
</evidence>
<dbReference type="InterPro" id="IPR017926">
    <property type="entry name" value="GATASE"/>
</dbReference>
<dbReference type="SUPFAM" id="SSF52317">
    <property type="entry name" value="Class I glutamine amidotransferase-like"/>
    <property type="match status" value="1"/>
</dbReference>
<keyword evidence="2" id="KW-0547">Nucleotide-binding</keyword>